<evidence type="ECO:0000313" key="2">
    <source>
        <dbReference type="EMBL" id="KAK9759320.1"/>
    </source>
</evidence>
<gene>
    <name evidence="2" type="ORF">QE152_g95</name>
</gene>
<evidence type="ECO:0000259" key="1">
    <source>
        <dbReference type="PROSITE" id="PS51186"/>
    </source>
</evidence>
<comment type="caution">
    <text evidence="2">The sequence shown here is derived from an EMBL/GenBank/DDBJ whole genome shotgun (WGS) entry which is preliminary data.</text>
</comment>
<dbReference type="EMBL" id="JASPKY010000001">
    <property type="protein sequence ID" value="KAK9759320.1"/>
    <property type="molecule type" value="Genomic_DNA"/>
</dbReference>
<dbReference type="AlphaFoldDB" id="A0AAW1NKI9"/>
<reference evidence="2 3" key="1">
    <citation type="journal article" date="2024" name="BMC Genomics">
        <title>De novo assembly and annotation of Popillia japonica's genome with initial clues to its potential as an invasive pest.</title>
        <authorList>
            <person name="Cucini C."/>
            <person name="Boschi S."/>
            <person name="Funari R."/>
            <person name="Cardaioli E."/>
            <person name="Iannotti N."/>
            <person name="Marturano G."/>
            <person name="Paoli F."/>
            <person name="Bruttini M."/>
            <person name="Carapelli A."/>
            <person name="Frati F."/>
            <person name="Nardi F."/>
        </authorList>
    </citation>
    <scope>NUCLEOTIDE SEQUENCE [LARGE SCALE GENOMIC DNA]</scope>
    <source>
        <strain evidence="2">DMR45628</strain>
    </source>
</reference>
<dbReference type="SUPFAM" id="SSF55729">
    <property type="entry name" value="Acyl-CoA N-acyltransferases (Nat)"/>
    <property type="match status" value="1"/>
</dbReference>
<dbReference type="Proteomes" id="UP001458880">
    <property type="component" value="Unassembled WGS sequence"/>
</dbReference>
<accession>A0AAW1NKI9</accession>
<feature type="domain" description="N-acetyltransferase" evidence="1">
    <location>
        <begin position="1"/>
        <end position="70"/>
    </location>
</feature>
<name>A0AAW1NKI9_POPJA</name>
<organism evidence="2 3">
    <name type="scientific">Popillia japonica</name>
    <name type="common">Japanese beetle</name>
    <dbReference type="NCBI Taxonomy" id="7064"/>
    <lineage>
        <taxon>Eukaryota</taxon>
        <taxon>Metazoa</taxon>
        <taxon>Ecdysozoa</taxon>
        <taxon>Arthropoda</taxon>
        <taxon>Hexapoda</taxon>
        <taxon>Insecta</taxon>
        <taxon>Pterygota</taxon>
        <taxon>Neoptera</taxon>
        <taxon>Endopterygota</taxon>
        <taxon>Coleoptera</taxon>
        <taxon>Polyphaga</taxon>
        <taxon>Scarabaeiformia</taxon>
        <taxon>Scarabaeidae</taxon>
        <taxon>Rutelinae</taxon>
        <taxon>Popillia</taxon>
    </lineage>
</organism>
<evidence type="ECO:0000313" key="3">
    <source>
        <dbReference type="Proteomes" id="UP001458880"/>
    </source>
</evidence>
<sequence>MSFIFTRPGWRNAGIGKFMIYHLIQTSLGKDITLHVSINNPALFLYQKFGFKVESVVLDFYDKYLRRDTHESKHAFFCRLER</sequence>
<dbReference type="PROSITE" id="PS51186">
    <property type="entry name" value="GNAT"/>
    <property type="match status" value="1"/>
</dbReference>
<keyword evidence="3" id="KW-1185">Reference proteome</keyword>
<protein>
    <submittedName>
        <fullName evidence="2">Acetyltransferase (GNAT) family</fullName>
    </submittedName>
</protein>
<dbReference type="Pfam" id="PF13508">
    <property type="entry name" value="Acetyltransf_7"/>
    <property type="match status" value="1"/>
</dbReference>
<dbReference type="Gene3D" id="3.40.630.30">
    <property type="match status" value="1"/>
</dbReference>
<dbReference type="InterPro" id="IPR000182">
    <property type="entry name" value="GNAT_dom"/>
</dbReference>
<dbReference type="GO" id="GO:0016747">
    <property type="term" value="F:acyltransferase activity, transferring groups other than amino-acyl groups"/>
    <property type="evidence" value="ECO:0007669"/>
    <property type="project" value="InterPro"/>
</dbReference>
<proteinExistence type="predicted"/>
<dbReference type="InterPro" id="IPR016181">
    <property type="entry name" value="Acyl_CoA_acyltransferase"/>
</dbReference>